<dbReference type="PANTHER" id="PTHR34301:SF8">
    <property type="entry name" value="ATPASE DOMAIN-CONTAINING PROTEIN"/>
    <property type="match status" value="1"/>
</dbReference>
<organism evidence="1 2">
    <name type="scientific">Paenibacillus vandeheii</name>
    <dbReference type="NCBI Taxonomy" id="3035917"/>
    <lineage>
        <taxon>Bacteria</taxon>
        <taxon>Bacillati</taxon>
        <taxon>Bacillota</taxon>
        <taxon>Bacilli</taxon>
        <taxon>Bacillales</taxon>
        <taxon>Paenibacillaceae</taxon>
        <taxon>Paenibacillus</taxon>
    </lineage>
</organism>
<protein>
    <submittedName>
        <fullName evidence="1">AAA family ATPase</fullName>
    </submittedName>
</protein>
<evidence type="ECO:0000313" key="2">
    <source>
        <dbReference type="Proteomes" id="UP001174205"/>
    </source>
</evidence>
<accession>A0ABT8J3L6</accession>
<reference evidence="1" key="1">
    <citation type="submission" date="2023-03" db="EMBL/GenBank/DDBJ databases">
        <title>MT1 and MT2 Draft Genomes of Novel Species.</title>
        <authorList>
            <person name="Venkateswaran K."/>
        </authorList>
    </citation>
    <scope>NUCLEOTIDE SEQUENCE</scope>
    <source>
        <strain evidence="1">F6_3S_P_1C</strain>
    </source>
</reference>
<dbReference type="InterPro" id="IPR027417">
    <property type="entry name" value="P-loop_NTPase"/>
</dbReference>
<keyword evidence="2" id="KW-1185">Reference proteome</keyword>
<dbReference type="EMBL" id="JAROCD010000001">
    <property type="protein sequence ID" value="MDN4599649.1"/>
    <property type="molecule type" value="Genomic_DNA"/>
</dbReference>
<dbReference type="Gene3D" id="3.40.50.300">
    <property type="entry name" value="P-loop containing nucleotide triphosphate hydrolases"/>
    <property type="match status" value="1"/>
</dbReference>
<comment type="caution">
    <text evidence="1">The sequence shown here is derived from an EMBL/GenBank/DDBJ whole genome shotgun (WGS) entry which is preliminary data.</text>
</comment>
<proteinExistence type="predicted"/>
<evidence type="ECO:0000313" key="1">
    <source>
        <dbReference type="EMBL" id="MDN4599649.1"/>
    </source>
</evidence>
<dbReference type="SUPFAM" id="SSF52540">
    <property type="entry name" value="P-loop containing nucleoside triphosphate hydrolases"/>
    <property type="match status" value="1"/>
</dbReference>
<sequence length="438" mass="50726">MNNINLGHVFGVSKNILKSYVERAIDYELKDKLDLTDHHIVIFGETKVGKTFLRKKYIPVTKEVVVIDCTKGINLSDIYMQILYKSGVDSIESITKSMEETNKLKGEVSANFLEFIKSKITGETVDTSKHNELIKPYIPNTVSVLVSNELEKKGINTIILDDFHYLPLIEQYQLAFDLKMFYQNGVRFVILGTKITSGYFEKFNGELSHRIDYIDATKWNDSELKEVVAKGSEALNINFTGEVIDYLINSSNSIISVFQGLLFNLCQKNDIKKPQQNQITISSVEEAQNVTTEYWERMTLTYFNKIKDIASGGRKRKLQLYYYITKIILNSEQDIIRNGFSFQYLYENLKNHHPLGESINHGALTTVLNHFDELQIDKEIFPKVFTYFDKRLSVVDSDFYFITKHLDKSKINEILPPHDYAIEINETERDIQMKLFED</sequence>
<dbReference type="RefSeq" id="WP_301243232.1">
    <property type="nucleotide sequence ID" value="NZ_JAROCD010000001.1"/>
</dbReference>
<dbReference type="Proteomes" id="UP001174205">
    <property type="component" value="Unassembled WGS sequence"/>
</dbReference>
<dbReference type="PANTHER" id="PTHR34301">
    <property type="entry name" value="DNA-BINDING PROTEIN-RELATED"/>
    <property type="match status" value="1"/>
</dbReference>
<gene>
    <name evidence="1" type="ORF">P5G61_00290</name>
</gene>
<name>A0ABT8J3L6_9BACL</name>